<dbReference type="SMART" id="SM01217">
    <property type="entry name" value="Fn3_like"/>
    <property type="match status" value="1"/>
</dbReference>
<name>A0A317QNC5_9ACTN</name>
<organism evidence="7 8">
    <name type="scientific">Geodermatophilus normandii</name>
    <dbReference type="NCBI Taxonomy" id="1137989"/>
    <lineage>
        <taxon>Bacteria</taxon>
        <taxon>Bacillati</taxon>
        <taxon>Actinomycetota</taxon>
        <taxon>Actinomycetes</taxon>
        <taxon>Geodermatophilales</taxon>
        <taxon>Geodermatophilaceae</taxon>
        <taxon>Geodermatophilus</taxon>
    </lineage>
</organism>
<reference evidence="8" key="1">
    <citation type="submission" date="2018-05" db="EMBL/GenBank/DDBJ databases">
        <authorList>
            <person name="Klenk H.-P."/>
            <person name="Huntemann M."/>
            <person name="Clum A."/>
            <person name="Pillay M."/>
            <person name="Palaniappan K."/>
            <person name="Varghese N."/>
            <person name="Mikhailova N."/>
            <person name="Stamatis D."/>
            <person name="Reddy T."/>
            <person name="Daum C."/>
            <person name="Shapiro N."/>
            <person name="Ivanova N."/>
            <person name="Kyrpides N."/>
            <person name="Woyke T."/>
        </authorList>
    </citation>
    <scope>NUCLEOTIDE SEQUENCE [LARGE SCALE GENOMIC DNA]</scope>
    <source>
        <strain evidence="8">DSM 45417</strain>
    </source>
</reference>
<keyword evidence="2" id="KW-0378">Hydrolase</keyword>
<evidence type="ECO:0000256" key="4">
    <source>
        <dbReference type="ARBA" id="ARBA00074219"/>
    </source>
</evidence>
<dbReference type="RefSeq" id="WP_245900185.1">
    <property type="nucleotide sequence ID" value="NZ_QGTX01000001.1"/>
</dbReference>
<feature type="domain" description="Fibronectin type III-like" evidence="6">
    <location>
        <begin position="702"/>
        <end position="771"/>
    </location>
</feature>
<proteinExistence type="inferred from homology"/>
<protein>
    <recommendedName>
        <fullName evidence="4">Exo-alpha-(1-&gt;6)-L-arabinopyranosidase</fullName>
    </recommendedName>
</protein>
<gene>
    <name evidence="7" type="ORF">JD79_03624</name>
</gene>
<dbReference type="Gene3D" id="3.40.50.1700">
    <property type="entry name" value="Glycoside hydrolase family 3 C-terminal domain"/>
    <property type="match status" value="1"/>
</dbReference>
<comment type="function">
    <text evidence="3">Catalyzes the hydrolysis of a non-reducing terminal alpha-L-arabinopyranosidic linkage in ginsenoside Rb2 (alpha-L-arabinopyranosyl-(1-&gt;6)-alpha-D-glucopyranosyl) to release alpha-D-glucopyranosyl (Rd). It is not able to hydrolyze alpha-L-arabinofuranosyl-(1-&gt;6)-alpha-D-glucopyranosyl (Rc).</text>
</comment>
<dbReference type="Pfam" id="PF00933">
    <property type="entry name" value="Glyco_hydro_3"/>
    <property type="match status" value="1"/>
</dbReference>
<accession>A0A317QNC5</accession>
<evidence type="ECO:0000313" key="8">
    <source>
        <dbReference type="Proteomes" id="UP000246661"/>
    </source>
</evidence>
<evidence type="ECO:0000256" key="2">
    <source>
        <dbReference type="ARBA" id="ARBA00022801"/>
    </source>
</evidence>
<dbReference type="SUPFAM" id="SSF52279">
    <property type="entry name" value="Beta-D-glucan exohydrolase, C-terminal domain"/>
    <property type="match status" value="1"/>
</dbReference>
<dbReference type="SUPFAM" id="SSF51445">
    <property type="entry name" value="(Trans)glycosidases"/>
    <property type="match status" value="1"/>
</dbReference>
<comment type="caution">
    <text evidence="7">The sequence shown here is derived from an EMBL/GenBank/DDBJ whole genome shotgun (WGS) entry which is preliminary data.</text>
</comment>
<dbReference type="InterPro" id="IPR036881">
    <property type="entry name" value="Glyco_hydro_3_C_sf"/>
</dbReference>
<dbReference type="FunFam" id="2.60.40.10:FF:000495">
    <property type="entry name" value="Periplasmic beta-glucosidase"/>
    <property type="match status" value="1"/>
</dbReference>
<dbReference type="InterPro" id="IPR001764">
    <property type="entry name" value="Glyco_hydro_3_N"/>
</dbReference>
<evidence type="ECO:0000256" key="5">
    <source>
        <dbReference type="SAM" id="MobiDB-lite"/>
    </source>
</evidence>
<evidence type="ECO:0000259" key="6">
    <source>
        <dbReference type="SMART" id="SM01217"/>
    </source>
</evidence>
<dbReference type="AlphaFoldDB" id="A0A317QNC5"/>
<dbReference type="Pfam" id="PF14310">
    <property type="entry name" value="Fn3-like"/>
    <property type="match status" value="1"/>
</dbReference>
<dbReference type="InterPro" id="IPR002772">
    <property type="entry name" value="Glyco_hydro_3_C"/>
</dbReference>
<dbReference type="InterPro" id="IPR050288">
    <property type="entry name" value="Cellulose_deg_GH3"/>
</dbReference>
<evidence type="ECO:0000256" key="3">
    <source>
        <dbReference type="ARBA" id="ARBA00058905"/>
    </source>
</evidence>
<comment type="similarity">
    <text evidence="1">Belongs to the glycosyl hydrolase 3 family.</text>
</comment>
<dbReference type="InterPro" id="IPR036962">
    <property type="entry name" value="Glyco_hydro_3_N_sf"/>
</dbReference>
<dbReference type="Proteomes" id="UP000246661">
    <property type="component" value="Unassembled WGS sequence"/>
</dbReference>
<sequence length="805" mass="83630">MTDQPLADRPGADRPGADRPGADRPGADGWAGTWRDPSRPLAERVRELVAEMTLEEKVAQLYGVWTTIGEGPDGGADVAPNQHEFSEPLPPWEELTRPGLGQLTRVFGTVPVEPLTGARVLASTQRGIVEGSRLGIPAIAHEECLTGLAAWQATVFPTPLAWGATFDPAVVQEMAAGIGALMRRIGVHQGLAPVLDVTVDARWGRTEETIGEDPHLVATLGSAYVRGLEGTGVVATLKHFAGYSASGAGRNHAPVRLGPRELADLLLPPFEAALREGGARSVMHSYAAVDGVPPAADPTLLTGLLRDTLGFDGVVVADYFGVSFLETTQHVAGSPGEAAALALAAGVDVELPTVRCYGTPLLERIRSGEVPEALVDRALERVLRQKGELGLLDAGWDPEPEALRSGEPLDFDPPHLRELARVLAERSVVLLDNPRGVLPLAAPRRVAVVGPCADEVLSLMGCYAFPNHVGVQHPDVPLGLEVPTLLDALRAEFPDAEVRTALGCPVQEADRSGFDAALAAARDADVCVAVVGDSSGLFGRGTSGEGCDAADLRLPGVQGELLDALLGTGTPVVVVLLTGRPYALGGVAGRAAAIVQAFFPGEEGAGAVAGVLSGRVDPSGRLPVSVPHGPGGSPATYLAPTLGRAGGISSADPTPAFPFGHGLGYTTVEYSGLEVSGEQWPTDGELAVSCTVRNTGGRDGAEVVQLYLSDPVASVVQPLRRLVGFARVELAAGAAARVSFRLHADRASFTGRDLRRVVEAGEVQLAVGASSEDLRLRATVTLTGPDRVVGADRVLSTPVTVEPLG</sequence>
<keyword evidence="8" id="KW-1185">Reference proteome</keyword>
<feature type="compositionally biased region" description="Basic and acidic residues" evidence="5">
    <location>
        <begin position="10"/>
        <end position="26"/>
    </location>
</feature>
<evidence type="ECO:0000313" key="7">
    <source>
        <dbReference type="EMBL" id="PWW24444.1"/>
    </source>
</evidence>
<dbReference type="InterPro" id="IPR013783">
    <property type="entry name" value="Ig-like_fold"/>
</dbReference>
<dbReference type="Gene3D" id="2.60.40.10">
    <property type="entry name" value="Immunoglobulins"/>
    <property type="match status" value="1"/>
</dbReference>
<dbReference type="PRINTS" id="PR00133">
    <property type="entry name" value="GLHYDRLASE3"/>
</dbReference>
<dbReference type="GO" id="GO:0008422">
    <property type="term" value="F:beta-glucosidase activity"/>
    <property type="evidence" value="ECO:0007669"/>
    <property type="project" value="UniProtKB-ARBA"/>
</dbReference>
<dbReference type="PANTHER" id="PTHR42715:SF10">
    <property type="entry name" value="BETA-GLUCOSIDASE"/>
    <property type="match status" value="1"/>
</dbReference>
<feature type="region of interest" description="Disordered" evidence="5">
    <location>
        <begin position="1"/>
        <end position="38"/>
    </location>
</feature>
<dbReference type="Pfam" id="PF01915">
    <property type="entry name" value="Glyco_hydro_3_C"/>
    <property type="match status" value="1"/>
</dbReference>
<dbReference type="PANTHER" id="PTHR42715">
    <property type="entry name" value="BETA-GLUCOSIDASE"/>
    <property type="match status" value="1"/>
</dbReference>
<dbReference type="EMBL" id="QGTX01000001">
    <property type="protein sequence ID" value="PWW24444.1"/>
    <property type="molecule type" value="Genomic_DNA"/>
</dbReference>
<dbReference type="InterPro" id="IPR026891">
    <property type="entry name" value="Fn3-like"/>
</dbReference>
<dbReference type="InterPro" id="IPR017853">
    <property type="entry name" value="GH"/>
</dbReference>
<evidence type="ECO:0000256" key="1">
    <source>
        <dbReference type="ARBA" id="ARBA00005336"/>
    </source>
</evidence>
<dbReference type="GO" id="GO:0005975">
    <property type="term" value="P:carbohydrate metabolic process"/>
    <property type="evidence" value="ECO:0007669"/>
    <property type="project" value="InterPro"/>
</dbReference>
<dbReference type="Gene3D" id="3.20.20.300">
    <property type="entry name" value="Glycoside hydrolase, family 3, N-terminal domain"/>
    <property type="match status" value="1"/>
</dbReference>